<dbReference type="Proteomes" id="UP000183042">
    <property type="component" value="Unassembled WGS sequence"/>
</dbReference>
<gene>
    <name evidence="1" type="ORF">SAMN05216596_10671</name>
</gene>
<evidence type="ECO:0000313" key="2">
    <source>
        <dbReference type="Proteomes" id="UP000183042"/>
    </source>
</evidence>
<evidence type="ECO:0000313" key="1">
    <source>
        <dbReference type="EMBL" id="SDP63420.1"/>
    </source>
</evidence>
<dbReference type="EMBL" id="FNJH01000006">
    <property type="protein sequence ID" value="SDP63420.1"/>
    <property type="molecule type" value="Genomic_DNA"/>
</dbReference>
<name>A0A1H0UBJ9_9PSED</name>
<organism evidence="1 2">
    <name type="scientific">Pseudomonas congelans</name>
    <dbReference type="NCBI Taxonomy" id="200452"/>
    <lineage>
        <taxon>Bacteria</taxon>
        <taxon>Pseudomonadati</taxon>
        <taxon>Pseudomonadota</taxon>
        <taxon>Gammaproteobacteria</taxon>
        <taxon>Pseudomonadales</taxon>
        <taxon>Pseudomonadaceae</taxon>
        <taxon>Pseudomonas</taxon>
    </lineage>
</organism>
<proteinExistence type="predicted"/>
<accession>A0A1H0UBJ9</accession>
<keyword evidence="2" id="KW-1185">Reference proteome</keyword>
<protein>
    <submittedName>
        <fullName evidence="1">Uncharacterized protein</fullName>
    </submittedName>
</protein>
<reference evidence="1 2" key="1">
    <citation type="submission" date="2016-10" db="EMBL/GenBank/DDBJ databases">
        <authorList>
            <person name="Varghese N."/>
            <person name="Submissions S."/>
        </authorList>
    </citation>
    <scope>NUCLEOTIDE SEQUENCE [LARGE SCALE GENOMIC DNA]</scope>
    <source>
        <strain evidence="1 2">DSM 14939</strain>
    </source>
</reference>
<sequence>MISQFIRLEVCVILKIIDEFLVDGTIMACIAVV</sequence>
<comment type="caution">
    <text evidence="1">The sequence shown here is derived from an EMBL/GenBank/DDBJ whole genome shotgun (WGS) entry which is preliminary data.</text>
</comment>